<name>A0A5B0VNH1_9GAMM</name>
<feature type="coiled-coil region" evidence="18">
    <location>
        <begin position="167"/>
        <end position="204"/>
    </location>
</feature>
<dbReference type="InterPro" id="IPR005467">
    <property type="entry name" value="His_kinase_dom"/>
</dbReference>
<evidence type="ECO:0000256" key="3">
    <source>
        <dbReference type="ARBA" id="ARBA00004370"/>
    </source>
</evidence>
<dbReference type="SMART" id="SM00304">
    <property type="entry name" value="HAMP"/>
    <property type="match status" value="1"/>
</dbReference>
<evidence type="ECO:0000256" key="18">
    <source>
        <dbReference type="SAM" id="Coils"/>
    </source>
</evidence>
<dbReference type="GO" id="GO:0051539">
    <property type="term" value="F:4 iron, 4 sulfur cluster binding"/>
    <property type="evidence" value="ECO:0007669"/>
    <property type="project" value="UniProtKB-KW"/>
</dbReference>
<feature type="domain" description="Histidine kinase" evidence="20">
    <location>
        <begin position="212"/>
        <end position="401"/>
    </location>
</feature>
<feature type="transmembrane region" description="Helical" evidence="19">
    <location>
        <begin position="7"/>
        <end position="27"/>
    </location>
</feature>
<gene>
    <name evidence="22" type="ORF">FWJ25_01000</name>
</gene>
<comment type="cofactor">
    <cofactor evidence="2">
        <name>[4Fe-4S] cluster</name>
        <dbReference type="ChEBI" id="CHEBI:49883"/>
    </cofactor>
</comment>
<evidence type="ECO:0000256" key="13">
    <source>
        <dbReference type="ARBA" id="ARBA00023004"/>
    </source>
</evidence>
<dbReference type="Gene3D" id="1.20.5.1930">
    <property type="match status" value="1"/>
</dbReference>
<keyword evidence="10" id="KW-0808">Transferase</keyword>
<dbReference type="EMBL" id="VTUU01000001">
    <property type="protein sequence ID" value="KAA1175745.1"/>
    <property type="molecule type" value="Genomic_DNA"/>
</dbReference>
<organism evidence="22 23">
    <name type="scientific">Marinobacter salinexigens</name>
    <dbReference type="NCBI Taxonomy" id="2919747"/>
    <lineage>
        <taxon>Bacteria</taxon>
        <taxon>Pseudomonadati</taxon>
        <taxon>Pseudomonadota</taxon>
        <taxon>Gammaproteobacteria</taxon>
        <taxon>Pseudomonadales</taxon>
        <taxon>Marinobacteraceae</taxon>
        <taxon>Marinobacter</taxon>
    </lineage>
</organism>
<dbReference type="Proteomes" id="UP000323161">
    <property type="component" value="Unassembled WGS sequence"/>
</dbReference>
<keyword evidence="11" id="KW-0479">Metal-binding</keyword>
<keyword evidence="19" id="KW-1133">Transmembrane helix</keyword>
<keyword evidence="7" id="KW-0004">4Fe-4S</keyword>
<dbReference type="PROSITE" id="PS50885">
    <property type="entry name" value="HAMP"/>
    <property type="match status" value="1"/>
</dbReference>
<sequence>MTAYRKIFLIMLAVFAAIYLAGALFYVQQARHDVQRELAGIAGLADILNSPENLPTTLVANIRHLEPAIVPVAEARTGAPEWFADMIGAGDSRALANGWRFAPADEAEEIWESFVLISIAYTVGMALCFLALYQAVSAGVKPLRALSGAMEAVGEGQLASRLPPQSVNELDSLAKRFNAMAEALEAEQNTVGRLMNELLQLQDREREHIARVLHDDLGQYLTGIRAQAQSWVYDPDLSDLQKQQAKDLAGHCETVQNHFRHLLQDLHPLVMEKLGLGSAIRHLVEQWQQLSGLNCHLDLDDALPALTGEQQTHLYRFLQEALNNISRHSRASHAYLAVDTTPTNLRVEVHDDGDGIDDIDSKAGLGLMSMRERARCMGGRVSFRSGAGGGTRVLLAIPLSASSLYGGGAL</sequence>
<keyword evidence="14" id="KW-0902">Two-component regulatory system</keyword>
<dbReference type="GO" id="GO:0005737">
    <property type="term" value="C:cytoplasm"/>
    <property type="evidence" value="ECO:0007669"/>
    <property type="project" value="UniProtKB-SubCell"/>
</dbReference>
<comment type="subcellular location">
    <subcellularLocation>
        <location evidence="4">Cytoplasm</location>
    </subcellularLocation>
    <subcellularLocation>
        <location evidence="3">Membrane</location>
    </subcellularLocation>
</comment>
<dbReference type="GO" id="GO:0000155">
    <property type="term" value="F:phosphorelay sensor kinase activity"/>
    <property type="evidence" value="ECO:0007669"/>
    <property type="project" value="InterPro"/>
</dbReference>
<dbReference type="GO" id="GO:0046872">
    <property type="term" value="F:metal ion binding"/>
    <property type="evidence" value="ECO:0007669"/>
    <property type="project" value="UniProtKB-KW"/>
</dbReference>
<protein>
    <recommendedName>
        <fullName evidence="6">Oxygen sensor histidine kinase NreB</fullName>
        <ecNumber evidence="5">2.7.13.3</ecNumber>
    </recommendedName>
    <alternativeName>
        <fullName evidence="17">Nitrogen regulation protein B</fullName>
    </alternativeName>
</protein>
<comment type="catalytic activity">
    <reaction evidence="1">
        <text>ATP + protein L-histidine = ADP + protein N-phospho-L-histidine.</text>
        <dbReference type="EC" id="2.7.13.3"/>
    </reaction>
</comment>
<dbReference type="Pfam" id="PF02518">
    <property type="entry name" value="HATPase_c"/>
    <property type="match status" value="1"/>
</dbReference>
<evidence type="ECO:0000256" key="8">
    <source>
        <dbReference type="ARBA" id="ARBA00022490"/>
    </source>
</evidence>
<evidence type="ECO:0000256" key="9">
    <source>
        <dbReference type="ARBA" id="ARBA00022553"/>
    </source>
</evidence>
<dbReference type="Pfam" id="PF00672">
    <property type="entry name" value="HAMP"/>
    <property type="match status" value="1"/>
</dbReference>
<dbReference type="EC" id="2.7.13.3" evidence="5"/>
<dbReference type="RefSeq" id="WP_149598385.1">
    <property type="nucleotide sequence ID" value="NZ_VTUU01000001.1"/>
</dbReference>
<dbReference type="PANTHER" id="PTHR24421">
    <property type="entry name" value="NITRATE/NITRITE SENSOR PROTEIN NARX-RELATED"/>
    <property type="match status" value="1"/>
</dbReference>
<dbReference type="SMART" id="SM00387">
    <property type="entry name" value="HATPase_c"/>
    <property type="match status" value="1"/>
</dbReference>
<dbReference type="Gene3D" id="3.30.565.10">
    <property type="entry name" value="Histidine kinase-like ATPase, C-terminal domain"/>
    <property type="match status" value="1"/>
</dbReference>
<evidence type="ECO:0000256" key="6">
    <source>
        <dbReference type="ARBA" id="ARBA00017322"/>
    </source>
</evidence>
<evidence type="ECO:0000256" key="4">
    <source>
        <dbReference type="ARBA" id="ARBA00004496"/>
    </source>
</evidence>
<evidence type="ECO:0000256" key="1">
    <source>
        <dbReference type="ARBA" id="ARBA00000085"/>
    </source>
</evidence>
<dbReference type="Pfam" id="PF07730">
    <property type="entry name" value="HisKA_3"/>
    <property type="match status" value="1"/>
</dbReference>
<dbReference type="PRINTS" id="PR00344">
    <property type="entry name" value="BCTRLSENSOR"/>
</dbReference>
<dbReference type="InterPro" id="IPR011712">
    <property type="entry name" value="Sig_transdc_His_kin_sub3_dim/P"/>
</dbReference>
<keyword evidence="19" id="KW-0472">Membrane</keyword>
<reference evidence="22 23" key="1">
    <citation type="submission" date="2019-08" db="EMBL/GenBank/DDBJ databases">
        <title>Marinobacter ZYF650 sp. nov., a marine bacterium isolated from seawater of the Mariana trench.</title>
        <authorList>
            <person name="Ahmad W."/>
        </authorList>
    </citation>
    <scope>NUCLEOTIDE SEQUENCE [LARGE SCALE GENOMIC DNA]</scope>
    <source>
        <strain evidence="22 23">ZYF650</strain>
    </source>
</reference>
<keyword evidence="18" id="KW-0175">Coiled coil</keyword>
<feature type="domain" description="HAMP" evidence="21">
    <location>
        <begin position="137"/>
        <end position="189"/>
    </location>
</feature>
<dbReference type="PROSITE" id="PS50109">
    <property type="entry name" value="HIS_KIN"/>
    <property type="match status" value="1"/>
</dbReference>
<dbReference type="InterPro" id="IPR003594">
    <property type="entry name" value="HATPase_dom"/>
</dbReference>
<evidence type="ECO:0000313" key="23">
    <source>
        <dbReference type="Proteomes" id="UP000323161"/>
    </source>
</evidence>
<comment type="caution">
    <text evidence="22">The sequence shown here is derived from an EMBL/GenBank/DDBJ whole genome shotgun (WGS) entry which is preliminary data.</text>
</comment>
<evidence type="ECO:0000256" key="10">
    <source>
        <dbReference type="ARBA" id="ARBA00022679"/>
    </source>
</evidence>
<keyword evidence="13" id="KW-0408">Iron</keyword>
<evidence type="ECO:0000256" key="19">
    <source>
        <dbReference type="SAM" id="Phobius"/>
    </source>
</evidence>
<dbReference type="AlphaFoldDB" id="A0A5B0VNH1"/>
<evidence type="ECO:0000256" key="11">
    <source>
        <dbReference type="ARBA" id="ARBA00022723"/>
    </source>
</evidence>
<keyword evidence="8" id="KW-0963">Cytoplasm</keyword>
<dbReference type="SUPFAM" id="SSF55874">
    <property type="entry name" value="ATPase domain of HSP90 chaperone/DNA topoisomerase II/histidine kinase"/>
    <property type="match status" value="1"/>
</dbReference>
<evidence type="ECO:0000256" key="2">
    <source>
        <dbReference type="ARBA" id="ARBA00001966"/>
    </source>
</evidence>
<evidence type="ECO:0000259" key="20">
    <source>
        <dbReference type="PROSITE" id="PS50109"/>
    </source>
</evidence>
<dbReference type="Gene3D" id="6.10.340.10">
    <property type="match status" value="1"/>
</dbReference>
<dbReference type="InterPro" id="IPR004358">
    <property type="entry name" value="Sig_transdc_His_kin-like_C"/>
</dbReference>
<dbReference type="PANTHER" id="PTHR24421:SF58">
    <property type="entry name" value="SIGNAL TRANSDUCTION HISTIDINE-PROTEIN KINASE_PHOSPHATASE UHPB"/>
    <property type="match status" value="1"/>
</dbReference>
<evidence type="ECO:0000256" key="17">
    <source>
        <dbReference type="ARBA" id="ARBA00030800"/>
    </source>
</evidence>
<evidence type="ECO:0000256" key="14">
    <source>
        <dbReference type="ARBA" id="ARBA00023012"/>
    </source>
</evidence>
<keyword evidence="19" id="KW-0812">Transmembrane</keyword>
<dbReference type="SUPFAM" id="SSF158472">
    <property type="entry name" value="HAMP domain-like"/>
    <property type="match status" value="1"/>
</dbReference>
<comment type="function">
    <text evidence="16">Member of the two-component regulatory system NreB/NreC involved in the control of dissimilatory nitrate/nitrite reduction in response to oxygen. NreB functions as a direct oxygen sensor histidine kinase which is autophosphorylated, in the absence of oxygen, probably at the conserved histidine residue, and transfers its phosphate group probably to a conserved aspartate residue of NreC. NreB/NreC activates the expression of the nitrate (narGHJI) and nitrite (nir) reductase operons, as well as the putative nitrate transporter gene narT.</text>
</comment>
<evidence type="ECO:0000256" key="7">
    <source>
        <dbReference type="ARBA" id="ARBA00022485"/>
    </source>
</evidence>
<keyword evidence="9" id="KW-0597">Phosphoprotein</keyword>
<keyword evidence="12" id="KW-0418">Kinase</keyword>
<dbReference type="GO" id="GO:0016020">
    <property type="term" value="C:membrane"/>
    <property type="evidence" value="ECO:0007669"/>
    <property type="project" value="UniProtKB-SubCell"/>
</dbReference>
<dbReference type="InterPro" id="IPR050482">
    <property type="entry name" value="Sensor_HK_TwoCompSys"/>
</dbReference>
<evidence type="ECO:0000313" key="22">
    <source>
        <dbReference type="EMBL" id="KAA1175745.1"/>
    </source>
</evidence>
<evidence type="ECO:0000256" key="16">
    <source>
        <dbReference type="ARBA" id="ARBA00024827"/>
    </source>
</evidence>
<evidence type="ECO:0000256" key="5">
    <source>
        <dbReference type="ARBA" id="ARBA00012438"/>
    </source>
</evidence>
<keyword evidence="15" id="KW-0411">Iron-sulfur</keyword>
<accession>A0A5B0VNH1</accession>
<dbReference type="InterPro" id="IPR003660">
    <property type="entry name" value="HAMP_dom"/>
</dbReference>
<dbReference type="InterPro" id="IPR036890">
    <property type="entry name" value="HATPase_C_sf"/>
</dbReference>
<proteinExistence type="predicted"/>
<evidence type="ECO:0000259" key="21">
    <source>
        <dbReference type="PROSITE" id="PS50885"/>
    </source>
</evidence>
<dbReference type="CDD" id="cd06225">
    <property type="entry name" value="HAMP"/>
    <property type="match status" value="1"/>
</dbReference>
<dbReference type="GO" id="GO:0046983">
    <property type="term" value="F:protein dimerization activity"/>
    <property type="evidence" value="ECO:0007669"/>
    <property type="project" value="InterPro"/>
</dbReference>
<dbReference type="CDD" id="cd16917">
    <property type="entry name" value="HATPase_UhpB-NarQ-NarX-like"/>
    <property type="match status" value="1"/>
</dbReference>
<keyword evidence="23" id="KW-1185">Reference proteome</keyword>
<evidence type="ECO:0000256" key="15">
    <source>
        <dbReference type="ARBA" id="ARBA00023014"/>
    </source>
</evidence>
<evidence type="ECO:0000256" key="12">
    <source>
        <dbReference type="ARBA" id="ARBA00022777"/>
    </source>
</evidence>